<dbReference type="RefSeq" id="WP_115882811.1">
    <property type="nucleotide sequence ID" value="NZ_QTTQ01000015.1"/>
</dbReference>
<accession>A0A3D9RRK4</accession>
<name>A0A3D9RRK4_9FLAO</name>
<dbReference type="EMBL" id="QTTQ01000015">
    <property type="protein sequence ID" value="REE78711.1"/>
    <property type="molecule type" value="Genomic_DNA"/>
</dbReference>
<evidence type="ECO:0000313" key="2">
    <source>
        <dbReference type="Proteomes" id="UP000256429"/>
    </source>
</evidence>
<dbReference type="AlphaFoldDB" id="A0A3D9RRK4"/>
<gene>
    <name evidence="1" type="ORF">BX611_3021</name>
</gene>
<reference evidence="1 2" key="1">
    <citation type="submission" date="2018-08" db="EMBL/GenBank/DDBJ databases">
        <title>Genomic Encyclopedia of Type Strains, Phase III (KMG-III): the genomes of soil and plant-associated and newly described type strains.</title>
        <authorList>
            <person name="Whitman W."/>
        </authorList>
    </citation>
    <scope>NUCLEOTIDE SEQUENCE [LARGE SCALE GENOMIC DNA]</scope>
    <source>
        <strain evidence="1 2">325-5</strain>
    </source>
</reference>
<sequence length="320" mass="38206">MILSEKIRKSKERIKYSQKSNVTSLIYDLIEQIENNNDISFLQTIPVNIVSANESFFKETFASLIDFDEKYLLNIKSILKRNNQKIEIEDILNLSKSNFTLGDLIAYSLKYSSIENIYKTITNITEIDFFKDSKKTEKIIIEDFDLDITFDEKITIDKDRIFRNLKEVYEIRNIICHDILSTKFKLELEKEKLREYLFDTFLFHQIINEKLQIIWMSKEPNSCENIEEYYSNQIKLRKKVLSKLYDKIEKNLISKEQKSNLEKSKLDFEKFIKEDSLNMGNSFNKYNKNDIIFPELILEYELRLINQKIDNIESDIEMSS</sequence>
<proteinExistence type="predicted"/>
<comment type="caution">
    <text evidence="1">The sequence shown here is derived from an EMBL/GenBank/DDBJ whole genome shotgun (WGS) entry which is preliminary data.</text>
</comment>
<protein>
    <submittedName>
        <fullName evidence="1">Uncharacterized protein</fullName>
    </submittedName>
</protein>
<keyword evidence="2" id="KW-1185">Reference proteome</keyword>
<dbReference type="Proteomes" id="UP000256429">
    <property type="component" value="Unassembled WGS sequence"/>
</dbReference>
<evidence type="ECO:0000313" key="1">
    <source>
        <dbReference type="EMBL" id="REE78711.1"/>
    </source>
</evidence>
<dbReference type="OrthoDB" id="9131011at2"/>
<organism evidence="1 2">
    <name type="scientific">Lutibacter oceani</name>
    <dbReference type="NCBI Taxonomy" id="1853311"/>
    <lineage>
        <taxon>Bacteria</taxon>
        <taxon>Pseudomonadati</taxon>
        <taxon>Bacteroidota</taxon>
        <taxon>Flavobacteriia</taxon>
        <taxon>Flavobacteriales</taxon>
        <taxon>Flavobacteriaceae</taxon>
        <taxon>Lutibacter</taxon>
    </lineage>
</organism>